<evidence type="ECO:0000259" key="8">
    <source>
        <dbReference type="Pfam" id="PF02449"/>
    </source>
</evidence>
<organism evidence="10 11">
    <name type="scientific">Roseburia intestinalis L1-82</name>
    <dbReference type="NCBI Taxonomy" id="536231"/>
    <lineage>
        <taxon>Bacteria</taxon>
        <taxon>Bacillati</taxon>
        <taxon>Bacillota</taxon>
        <taxon>Clostridia</taxon>
        <taxon>Lachnospirales</taxon>
        <taxon>Lachnospiraceae</taxon>
        <taxon>Roseburia</taxon>
    </lineage>
</organism>
<evidence type="ECO:0000313" key="10">
    <source>
        <dbReference type="EMBL" id="EEU99898.1"/>
    </source>
</evidence>
<dbReference type="AlphaFoldDB" id="C7GE51"/>
<proteinExistence type="inferred from homology"/>
<accession>C7GE51</accession>
<evidence type="ECO:0000256" key="2">
    <source>
        <dbReference type="ARBA" id="ARBA00005940"/>
    </source>
</evidence>
<dbReference type="SUPFAM" id="SSF51445">
    <property type="entry name" value="(Trans)glycosidases"/>
    <property type="match status" value="1"/>
</dbReference>
<dbReference type="HOGENOM" id="CLU_012430_2_0_9"/>
<evidence type="ECO:0000256" key="3">
    <source>
        <dbReference type="ARBA" id="ARBA00012756"/>
    </source>
</evidence>
<dbReference type="Pfam" id="PF02449">
    <property type="entry name" value="Glyco_hydro_42"/>
    <property type="match status" value="1"/>
</dbReference>
<dbReference type="InterPro" id="IPR013529">
    <property type="entry name" value="Glyco_hydro_42_N"/>
</dbReference>
<dbReference type="GO" id="GO:0046872">
    <property type="term" value="F:metal ion binding"/>
    <property type="evidence" value="ECO:0007669"/>
    <property type="project" value="UniProtKB-KW"/>
</dbReference>
<dbReference type="EMBL" id="ABYJ02000166">
    <property type="protein sequence ID" value="EEU99898.1"/>
    <property type="molecule type" value="Genomic_DNA"/>
</dbReference>
<sequence length="730" mass="83688">MRKRLFILSFYIKLRKDITATVLKSASKARQYEPVIRRWGFYMKTEKLYFGAAYYSEYLPYDRVEKDMEMMEKAGMNVIRIAESTWSTLEPQEGVYDFTHIDRMLNAAACHHISVIVGTPTYAVPTWLVKKYPDILAITQNGRERYGHRQNMDITNPDYLSHAERVIRVLMEHVKDVPHVIGYQLDNETKSYGTAGPRVQAMFVDYLKEKFPDIDEFNHEFGLDYWSNRVNDWEDFPDVRGTINQSLAAEFYKFQRSLVTKFLSWQADIVREYKRDDQFITQNFDFDWTTHSVGYQSQVDQYDAARCMTVAGADIYHPSNEELTGAEITVCGNISRSLKKDNYLILETEAQGLTPWLPYPGQLRLQAYSHIANGSNSVMYWHWHSIHNAIESYWKGVLSHDFSENETYREAVVIGNEWKKIGSHLKNLKKENKIAIMLDNASLTGFTQFPLENAGANGYNTVMRWFSDALYRLNIEYDMISSKERDFSSYECLIVPALYSAPESLLLALDSYVRNGGHLITTFRSGFSDEYLKIYPDMQPHILHECLGLHYDQFTHPHHVDIVPVQSDVMAAAQKHFSHPDDSAFSLTSSACEWMELITCDTAVPVLKYSHPAYERYAAAAKNQYGNGSTLYFGTMFENDELLESVLLSFLHETGFSGGDLSSDAPHYPLIIKRGINDSGKELCYYLNYSKDPVSVTHHGKNGVELISETAIVCGNKIDLGGWGVAVVEM</sequence>
<evidence type="ECO:0000256" key="5">
    <source>
        <dbReference type="ARBA" id="ARBA00022801"/>
    </source>
</evidence>
<dbReference type="InterPro" id="IPR003476">
    <property type="entry name" value="Glyco_hydro_42"/>
</dbReference>
<dbReference type="PANTHER" id="PTHR36447">
    <property type="entry name" value="BETA-GALACTOSIDASE GANA"/>
    <property type="match status" value="1"/>
</dbReference>
<gene>
    <name evidence="10" type="ORF">ROSINTL182_08203</name>
</gene>
<dbReference type="InterPro" id="IPR029062">
    <property type="entry name" value="Class_I_gatase-like"/>
</dbReference>
<dbReference type="GO" id="GO:0004565">
    <property type="term" value="F:beta-galactosidase activity"/>
    <property type="evidence" value="ECO:0007669"/>
    <property type="project" value="UniProtKB-EC"/>
</dbReference>
<name>C7GE51_9FIRM</name>
<comment type="caution">
    <text evidence="10">The sequence shown here is derived from an EMBL/GenBank/DDBJ whole genome shotgun (WGS) entry which is preliminary data.</text>
</comment>
<protein>
    <recommendedName>
        <fullName evidence="3">beta-galactosidase</fullName>
        <ecNumber evidence="3">3.2.1.23</ecNumber>
    </recommendedName>
</protein>
<keyword evidence="5" id="KW-0378">Hydrolase</keyword>
<evidence type="ECO:0000259" key="9">
    <source>
        <dbReference type="Pfam" id="PF08532"/>
    </source>
</evidence>
<evidence type="ECO:0000256" key="4">
    <source>
        <dbReference type="ARBA" id="ARBA00022723"/>
    </source>
</evidence>
<evidence type="ECO:0000256" key="1">
    <source>
        <dbReference type="ARBA" id="ARBA00001412"/>
    </source>
</evidence>
<feature type="domain" description="Beta-galactosidase trimerisation" evidence="9">
    <location>
        <begin position="434"/>
        <end position="652"/>
    </location>
</feature>
<dbReference type="GO" id="GO:0005975">
    <property type="term" value="P:carbohydrate metabolic process"/>
    <property type="evidence" value="ECO:0007669"/>
    <property type="project" value="InterPro"/>
</dbReference>
<dbReference type="Proteomes" id="UP000004828">
    <property type="component" value="Unassembled WGS sequence"/>
</dbReference>
<dbReference type="Gene3D" id="3.20.20.80">
    <property type="entry name" value="Glycosidases"/>
    <property type="match status" value="1"/>
</dbReference>
<comment type="similarity">
    <text evidence="2">Belongs to the glycosyl hydrolase 42 family.</text>
</comment>
<dbReference type="InterPro" id="IPR017853">
    <property type="entry name" value="GH"/>
</dbReference>
<dbReference type="InterPro" id="IPR013738">
    <property type="entry name" value="Beta_galactosidase_Trimer"/>
</dbReference>
<evidence type="ECO:0000256" key="7">
    <source>
        <dbReference type="ARBA" id="ARBA00023295"/>
    </source>
</evidence>
<dbReference type="Gene3D" id="3.40.50.880">
    <property type="match status" value="1"/>
</dbReference>
<reference evidence="10 11" key="1">
    <citation type="submission" date="2009-08" db="EMBL/GenBank/DDBJ databases">
        <authorList>
            <person name="Weinstock G."/>
            <person name="Sodergren E."/>
            <person name="Clifton S."/>
            <person name="Fulton L."/>
            <person name="Fulton B."/>
            <person name="Courtney L."/>
            <person name="Fronick C."/>
            <person name="Harrison M."/>
            <person name="Strong C."/>
            <person name="Farmer C."/>
            <person name="Delahaunty K."/>
            <person name="Markovic C."/>
            <person name="Hall O."/>
            <person name="Minx P."/>
            <person name="Tomlinson C."/>
            <person name="Mitreva M."/>
            <person name="Nelson J."/>
            <person name="Hou S."/>
            <person name="Wollam A."/>
            <person name="Pepin K.H."/>
            <person name="Johnson M."/>
            <person name="Bhonagiri V."/>
            <person name="Nash W.E."/>
            <person name="Warren W."/>
            <person name="Chinwalla A."/>
            <person name="Mardis E.R."/>
            <person name="Wilson R.K."/>
        </authorList>
    </citation>
    <scope>NUCLEOTIDE SEQUENCE [LARGE SCALE GENOMIC DNA]</scope>
    <source>
        <strain evidence="10 11">L1-82</strain>
    </source>
</reference>
<feature type="domain" description="Glycoside hydrolase family 42 N-terminal" evidence="8">
    <location>
        <begin position="54"/>
        <end position="420"/>
    </location>
</feature>
<dbReference type="SUPFAM" id="SSF52317">
    <property type="entry name" value="Class I glutamine amidotransferase-like"/>
    <property type="match status" value="1"/>
</dbReference>
<comment type="catalytic activity">
    <reaction evidence="1">
        <text>Hydrolysis of terminal non-reducing beta-D-galactose residues in beta-D-galactosides.</text>
        <dbReference type="EC" id="3.2.1.23"/>
    </reaction>
</comment>
<keyword evidence="4" id="KW-0479">Metal-binding</keyword>
<keyword evidence="7" id="KW-0326">Glycosidase</keyword>
<dbReference type="CDD" id="cd03143">
    <property type="entry name" value="A4_beta-galactosidase_middle_domain"/>
    <property type="match status" value="1"/>
</dbReference>
<dbReference type="Pfam" id="PF08532">
    <property type="entry name" value="Glyco_hydro_42M"/>
    <property type="match status" value="1"/>
</dbReference>
<dbReference type="PANTHER" id="PTHR36447:SF2">
    <property type="entry name" value="BETA-GALACTOSIDASE YESZ"/>
    <property type="match status" value="1"/>
</dbReference>
<evidence type="ECO:0000256" key="6">
    <source>
        <dbReference type="ARBA" id="ARBA00022833"/>
    </source>
</evidence>
<dbReference type="GO" id="GO:0009341">
    <property type="term" value="C:beta-galactosidase complex"/>
    <property type="evidence" value="ECO:0007669"/>
    <property type="project" value="InterPro"/>
</dbReference>
<dbReference type="EC" id="3.2.1.23" evidence="3"/>
<evidence type="ECO:0000313" key="11">
    <source>
        <dbReference type="Proteomes" id="UP000004828"/>
    </source>
</evidence>
<keyword evidence="6" id="KW-0862">Zinc</keyword>